<comment type="caution">
    <text evidence="1">The sequence shown here is derived from an EMBL/GenBank/DDBJ whole genome shotgun (WGS) entry which is preliminary data.</text>
</comment>
<sequence length="119" mass="13833">MFKIFKTERRNMADYDMLYEEIVLSAWGKTDRNQDPFRLGDKNTLKMAYNDLRGDNGHDIRFSLACALRKVAADQAENKPVSKTLLDLDRKAWKAKSYNDITIILEDADKIFKQIGIKE</sequence>
<organism evidence="1 2">
    <name type="scientific">Chitinophaga skermanii</name>
    <dbReference type="NCBI Taxonomy" id="331697"/>
    <lineage>
        <taxon>Bacteria</taxon>
        <taxon>Pseudomonadati</taxon>
        <taxon>Bacteroidota</taxon>
        <taxon>Chitinophagia</taxon>
        <taxon>Chitinophagales</taxon>
        <taxon>Chitinophagaceae</taxon>
        <taxon>Chitinophaga</taxon>
    </lineage>
</organism>
<evidence type="ECO:0000313" key="1">
    <source>
        <dbReference type="EMBL" id="RAJ01529.1"/>
    </source>
</evidence>
<protein>
    <submittedName>
        <fullName evidence="1">Uncharacterized protein</fullName>
    </submittedName>
</protein>
<name>A0A327QAG6_9BACT</name>
<reference evidence="1 2" key="1">
    <citation type="submission" date="2018-06" db="EMBL/GenBank/DDBJ databases">
        <title>Genomic Encyclopedia of Archaeal and Bacterial Type Strains, Phase II (KMG-II): from individual species to whole genera.</title>
        <authorList>
            <person name="Goeker M."/>
        </authorList>
    </citation>
    <scope>NUCLEOTIDE SEQUENCE [LARGE SCALE GENOMIC DNA]</scope>
    <source>
        <strain evidence="1 2">DSM 23857</strain>
    </source>
</reference>
<proteinExistence type="predicted"/>
<accession>A0A327QAG6</accession>
<dbReference type="Proteomes" id="UP000249547">
    <property type="component" value="Unassembled WGS sequence"/>
</dbReference>
<dbReference type="EMBL" id="QLLL01000007">
    <property type="protein sequence ID" value="RAJ01529.1"/>
    <property type="molecule type" value="Genomic_DNA"/>
</dbReference>
<gene>
    <name evidence="1" type="ORF">LX64_03744</name>
</gene>
<keyword evidence="2" id="KW-1185">Reference proteome</keyword>
<evidence type="ECO:0000313" key="2">
    <source>
        <dbReference type="Proteomes" id="UP000249547"/>
    </source>
</evidence>
<dbReference type="AlphaFoldDB" id="A0A327QAG6"/>